<proteinExistence type="predicted"/>
<reference evidence="2" key="1">
    <citation type="journal article" date="2019" name="Int. J. Syst. Evol. Microbiol.">
        <title>The Global Catalogue of Microorganisms (GCM) 10K type strain sequencing project: providing services to taxonomists for standard genome sequencing and annotation.</title>
        <authorList>
            <consortium name="The Broad Institute Genomics Platform"/>
            <consortium name="The Broad Institute Genome Sequencing Center for Infectious Disease"/>
            <person name="Wu L."/>
            <person name="Ma J."/>
        </authorList>
    </citation>
    <scope>NUCLEOTIDE SEQUENCE [LARGE SCALE GENOMIC DNA]</scope>
    <source>
        <strain evidence="2">JCM 17138</strain>
    </source>
</reference>
<sequence>MRLIKRRFVIGGLMQVEESMNHGPGKTGPGRVLQVLLSIGFDPEVDPEPAERLTRQLRAEIAELDIESVGPARAGSGPNGAKGADVVTLGAVVVALSASGGVFTALIETLRDWLGRHSARHRVSLTIDGDTIELERASAAERRDLVDAYVRRHTGE</sequence>
<name>A0ABP7HB38_9ACTN</name>
<protein>
    <submittedName>
        <fullName evidence="1">Uncharacterized protein</fullName>
    </submittedName>
</protein>
<dbReference type="Proteomes" id="UP001501009">
    <property type="component" value="Unassembled WGS sequence"/>
</dbReference>
<keyword evidence="2" id="KW-1185">Reference proteome</keyword>
<dbReference type="Pfam" id="PF19953">
    <property type="entry name" value="EACC1"/>
    <property type="match status" value="1"/>
</dbReference>
<gene>
    <name evidence="1" type="ORF">GCM10022403_022890</name>
</gene>
<dbReference type="EMBL" id="BAABDE010000008">
    <property type="protein sequence ID" value="GAA3787617.1"/>
    <property type="molecule type" value="Genomic_DNA"/>
</dbReference>
<organism evidence="1 2">
    <name type="scientific">Streptomyces coacervatus</name>
    <dbReference type="NCBI Taxonomy" id="647381"/>
    <lineage>
        <taxon>Bacteria</taxon>
        <taxon>Bacillati</taxon>
        <taxon>Actinomycetota</taxon>
        <taxon>Actinomycetes</taxon>
        <taxon>Kitasatosporales</taxon>
        <taxon>Streptomycetaceae</taxon>
        <taxon>Streptomyces</taxon>
    </lineage>
</organism>
<evidence type="ECO:0000313" key="2">
    <source>
        <dbReference type="Proteomes" id="UP001501009"/>
    </source>
</evidence>
<comment type="caution">
    <text evidence="1">The sequence shown here is derived from an EMBL/GenBank/DDBJ whole genome shotgun (WGS) entry which is preliminary data.</text>
</comment>
<dbReference type="InterPro" id="IPR045428">
    <property type="entry name" value="EACC1"/>
</dbReference>
<evidence type="ECO:0000313" key="1">
    <source>
        <dbReference type="EMBL" id="GAA3787617.1"/>
    </source>
</evidence>
<accession>A0ABP7HB38</accession>